<dbReference type="InterPro" id="IPR036864">
    <property type="entry name" value="Zn2-C6_fun-type_DNA-bd_sf"/>
</dbReference>
<dbReference type="PANTHER" id="PTHR37534">
    <property type="entry name" value="TRANSCRIPTIONAL ACTIVATOR PROTEIN UGA3"/>
    <property type="match status" value="1"/>
</dbReference>
<accession>A0A168FA23</accession>
<proteinExistence type="predicted"/>
<dbReference type="PROSITE" id="PS00463">
    <property type="entry name" value="ZN2_CY6_FUNGAL_1"/>
    <property type="match status" value="1"/>
</dbReference>
<protein>
    <submittedName>
        <fullName evidence="4">C6 finger domain protein</fullName>
    </submittedName>
</protein>
<dbReference type="SUPFAM" id="SSF57701">
    <property type="entry name" value="Zn2/Cys6 DNA-binding domain"/>
    <property type="match status" value="1"/>
</dbReference>
<dbReference type="EMBL" id="AZHF01000005">
    <property type="protein sequence ID" value="OAA74875.1"/>
    <property type="molecule type" value="Genomic_DNA"/>
</dbReference>
<feature type="domain" description="Zn(2)-C6 fungal-type" evidence="3">
    <location>
        <begin position="45"/>
        <end position="73"/>
    </location>
</feature>
<dbReference type="Gene3D" id="4.10.240.10">
    <property type="entry name" value="Zn(2)-C6 fungal-type DNA-binding domain"/>
    <property type="match status" value="1"/>
</dbReference>
<dbReference type="SMART" id="SM00066">
    <property type="entry name" value="GAL4"/>
    <property type="match status" value="1"/>
</dbReference>
<dbReference type="GO" id="GO:0000981">
    <property type="term" value="F:DNA-binding transcription factor activity, RNA polymerase II-specific"/>
    <property type="evidence" value="ECO:0007669"/>
    <property type="project" value="InterPro"/>
</dbReference>
<dbReference type="AlphaFoldDB" id="A0A168FA23"/>
<dbReference type="CDD" id="cd00067">
    <property type="entry name" value="GAL4"/>
    <property type="match status" value="1"/>
</dbReference>
<name>A0A168FA23_CORDF</name>
<dbReference type="PANTHER" id="PTHR37534:SF46">
    <property type="entry name" value="ZN(II)2CYS6 TRANSCRIPTION FACTOR (EUROFUNG)"/>
    <property type="match status" value="1"/>
</dbReference>
<evidence type="ECO:0000256" key="1">
    <source>
        <dbReference type="ARBA" id="ARBA00023242"/>
    </source>
</evidence>
<keyword evidence="1" id="KW-0539">Nucleus</keyword>
<evidence type="ECO:0000313" key="4">
    <source>
        <dbReference type="EMBL" id="OAA74875.1"/>
    </source>
</evidence>
<feature type="region of interest" description="Disordered" evidence="2">
    <location>
        <begin position="1"/>
        <end position="38"/>
    </location>
</feature>
<dbReference type="GO" id="GO:0008270">
    <property type="term" value="F:zinc ion binding"/>
    <property type="evidence" value="ECO:0007669"/>
    <property type="project" value="InterPro"/>
</dbReference>
<evidence type="ECO:0000259" key="3">
    <source>
        <dbReference type="PROSITE" id="PS50048"/>
    </source>
</evidence>
<dbReference type="OrthoDB" id="5386330at2759"/>
<dbReference type="Proteomes" id="UP000076881">
    <property type="component" value="Unassembled WGS sequence"/>
</dbReference>
<sequence length="526" mass="58868">MSSRPGSGSESGAPSSDGPAEVRPEMAQKGHATRKKAWASRSRTGCKTCRARRVRCDEERPACQRCTKGGHECRGYRLPSPAEHAVVISGTPGPEGLRTQHVAGQKTWRALALRLDKPVVVDVDPPYWDYMQAVRFYTILADYSCVREFRPRQFGVIHSPAFNDDTHPANFVGRQLAHYIKLQSLKRGSLLQPGQVSGFSALWSSYANNMLELIELINFFIRGGRLGGRNYIYSCLFTLMRLDLPAHWSLWHAHIRGSIAYVNSLGGATAMLESGRWYGPPLGFTRLLSEAIMFSTTTPAGKLITDYNHFTDQEMRAILLGEYDCDLPAPLDLRMAIFHINRLRHQATIKPPIVALTALVHRQLDEIEAADVDDWSAQNPVYGLEHSLALSRIFQIAIRLFALLTLPRPATSSWAGAATQKARAADLDPWDALRVAYRSDLLARMRPLFPQLHYPPNLRWPMVVAGVALAGDGAAEDREFVSQSLRAIWEQPVVACGPMRCRELLHRLWKSGKTEWEDCFSEPVPC</sequence>
<comment type="caution">
    <text evidence="4">The sequence shown here is derived from an EMBL/GenBank/DDBJ whole genome shotgun (WGS) entry which is preliminary data.</text>
</comment>
<dbReference type="InterPro" id="IPR001138">
    <property type="entry name" value="Zn2Cys6_DnaBD"/>
</dbReference>
<keyword evidence="5" id="KW-1185">Reference proteome</keyword>
<organism evidence="4 5">
    <name type="scientific">Akanthomyces lecanii RCEF 1005</name>
    <dbReference type="NCBI Taxonomy" id="1081108"/>
    <lineage>
        <taxon>Eukaryota</taxon>
        <taxon>Fungi</taxon>
        <taxon>Dikarya</taxon>
        <taxon>Ascomycota</taxon>
        <taxon>Pezizomycotina</taxon>
        <taxon>Sordariomycetes</taxon>
        <taxon>Hypocreomycetidae</taxon>
        <taxon>Hypocreales</taxon>
        <taxon>Cordycipitaceae</taxon>
        <taxon>Akanthomyces</taxon>
        <taxon>Cordyceps confragosa</taxon>
    </lineage>
</organism>
<evidence type="ECO:0000256" key="2">
    <source>
        <dbReference type="SAM" id="MobiDB-lite"/>
    </source>
</evidence>
<dbReference type="PROSITE" id="PS50048">
    <property type="entry name" value="ZN2_CY6_FUNGAL_2"/>
    <property type="match status" value="1"/>
</dbReference>
<reference evidence="4 5" key="1">
    <citation type="journal article" date="2016" name="Genome Biol. Evol.">
        <title>Divergent and convergent evolution of fungal pathogenicity.</title>
        <authorList>
            <person name="Shang Y."/>
            <person name="Xiao G."/>
            <person name="Zheng P."/>
            <person name="Cen K."/>
            <person name="Zhan S."/>
            <person name="Wang C."/>
        </authorList>
    </citation>
    <scope>NUCLEOTIDE SEQUENCE [LARGE SCALE GENOMIC DNA]</scope>
    <source>
        <strain evidence="4 5">RCEF 1005</strain>
    </source>
</reference>
<gene>
    <name evidence="4" type="ORF">LEL_06863</name>
</gene>
<feature type="compositionally biased region" description="Low complexity" evidence="2">
    <location>
        <begin position="1"/>
        <end position="19"/>
    </location>
</feature>
<evidence type="ECO:0000313" key="5">
    <source>
        <dbReference type="Proteomes" id="UP000076881"/>
    </source>
</evidence>
<dbReference type="Pfam" id="PF00172">
    <property type="entry name" value="Zn_clus"/>
    <property type="match status" value="1"/>
</dbReference>